<sequence>MKKVQYKITMFVEICALATLVIPALLLAQTDYVPLAPLPNITDLGKTTTSLPTYLTGIYKLGIGAAGVLAVLMLVWGGFQYMTTEAVSGKSESKGVIMNVVWGLATVLASYVLLYTINPRLVDIGLAIGKLNPVTKTRIQSVEDTYGKFLDEALQRAQNISTKAKDLKIAGDAVDVRVKELDRKFREGDFTPEEIANLSALEEELDTLRPKLQEIKTKETVVRSYEGAVDWLSTDMRAQINKCLKGGGTCLVPTGLLDRLNPTNWTWQGGLPRVDYNIANKDVGANNAAVSQMLLAARAKVEKDAEKLETAGLNDRAIDLRQRMTNIETETAFYIRCPNSKTLYVKGRGLESGNCPP</sequence>
<keyword evidence="1" id="KW-0812">Transmembrane</keyword>
<feature type="transmembrane region" description="Helical" evidence="1">
    <location>
        <begin position="54"/>
        <end position="76"/>
    </location>
</feature>
<dbReference type="Proteomes" id="UP000177797">
    <property type="component" value="Unassembled WGS sequence"/>
</dbReference>
<accession>A0A1G2NEK2</accession>
<feature type="transmembrane region" description="Helical" evidence="1">
    <location>
        <begin position="96"/>
        <end position="117"/>
    </location>
</feature>
<reference evidence="2 3" key="1">
    <citation type="journal article" date="2016" name="Nat. Commun.">
        <title>Thousands of microbial genomes shed light on interconnected biogeochemical processes in an aquifer system.</title>
        <authorList>
            <person name="Anantharaman K."/>
            <person name="Brown C.T."/>
            <person name="Hug L.A."/>
            <person name="Sharon I."/>
            <person name="Castelle C.J."/>
            <person name="Probst A.J."/>
            <person name="Thomas B.C."/>
            <person name="Singh A."/>
            <person name="Wilkins M.J."/>
            <person name="Karaoz U."/>
            <person name="Brodie E.L."/>
            <person name="Williams K.H."/>
            <person name="Hubbard S.S."/>
            <person name="Banfield J.F."/>
        </authorList>
    </citation>
    <scope>NUCLEOTIDE SEQUENCE [LARGE SCALE GENOMIC DNA]</scope>
</reference>
<comment type="caution">
    <text evidence="2">The sequence shown here is derived from an EMBL/GenBank/DDBJ whole genome shotgun (WGS) entry which is preliminary data.</text>
</comment>
<evidence type="ECO:0000313" key="3">
    <source>
        <dbReference type="Proteomes" id="UP000177797"/>
    </source>
</evidence>
<keyword evidence="1" id="KW-1133">Transmembrane helix</keyword>
<dbReference type="AlphaFoldDB" id="A0A1G2NEK2"/>
<evidence type="ECO:0000313" key="2">
    <source>
        <dbReference type="EMBL" id="OHA33889.1"/>
    </source>
</evidence>
<name>A0A1G2NEK2_9BACT</name>
<protein>
    <submittedName>
        <fullName evidence="2">Uncharacterized protein</fullName>
    </submittedName>
</protein>
<gene>
    <name evidence="2" type="ORF">A2938_02590</name>
</gene>
<evidence type="ECO:0000256" key="1">
    <source>
        <dbReference type="SAM" id="Phobius"/>
    </source>
</evidence>
<organism evidence="2 3">
    <name type="scientific">Candidatus Taylorbacteria bacterium RIFCSPLOWO2_01_FULL_48_100</name>
    <dbReference type="NCBI Taxonomy" id="1802322"/>
    <lineage>
        <taxon>Bacteria</taxon>
        <taxon>Candidatus Tayloriibacteriota</taxon>
    </lineage>
</organism>
<proteinExistence type="predicted"/>
<dbReference type="EMBL" id="MHSA01000021">
    <property type="protein sequence ID" value="OHA33889.1"/>
    <property type="molecule type" value="Genomic_DNA"/>
</dbReference>
<keyword evidence="1" id="KW-0472">Membrane</keyword>